<dbReference type="EMBL" id="MU003704">
    <property type="protein sequence ID" value="KAF2807675.1"/>
    <property type="molecule type" value="Genomic_DNA"/>
</dbReference>
<proteinExistence type="predicted"/>
<organism evidence="2">
    <name type="scientific">Mytilinidion resinicola</name>
    <dbReference type="NCBI Taxonomy" id="574789"/>
    <lineage>
        <taxon>Eukaryota</taxon>
        <taxon>Fungi</taxon>
        <taxon>Dikarya</taxon>
        <taxon>Ascomycota</taxon>
        <taxon>Pezizomycotina</taxon>
        <taxon>Dothideomycetes</taxon>
        <taxon>Pleosporomycetidae</taxon>
        <taxon>Mytilinidiales</taxon>
        <taxon>Mytilinidiaceae</taxon>
        <taxon>Mytilinidion</taxon>
    </lineage>
</organism>
<evidence type="ECO:0000256" key="1">
    <source>
        <dbReference type="SAM" id="MobiDB-lite"/>
    </source>
</evidence>
<evidence type="ECO:0000313" key="4">
    <source>
        <dbReference type="RefSeq" id="XP_033574639.1"/>
    </source>
</evidence>
<gene>
    <name evidence="2 4" type="ORF">BDZ99DRAFT_464591</name>
</gene>
<dbReference type="GeneID" id="54461255"/>
<feature type="compositionally biased region" description="Low complexity" evidence="1">
    <location>
        <begin position="10"/>
        <end position="21"/>
    </location>
</feature>
<evidence type="ECO:0000313" key="2">
    <source>
        <dbReference type="EMBL" id="KAF2807675.1"/>
    </source>
</evidence>
<protein>
    <submittedName>
        <fullName evidence="2 4">Uncharacterized protein</fullName>
    </submittedName>
</protein>
<dbReference type="AlphaFoldDB" id="A0A6A6YI72"/>
<keyword evidence="3" id="KW-1185">Reference proteome</keyword>
<feature type="region of interest" description="Disordered" evidence="1">
    <location>
        <begin position="1"/>
        <end position="21"/>
    </location>
</feature>
<accession>A0A6A6YI72</accession>
<reference evidence="4" key="3">
    <citation type="submission" date="2025-04" db="UniProtKB">
        <authorList>
            <consortium name="RefSeq"/>
        </authorList>
    </citation>
    <scope>IDENTIFICATION</scope>
    <source>
        <strain evidence="4">CBS 304.34</strain>
    </source>
</reference>
<reference evidence="2 4" key="1">
    <citation type="journal article" date="2020" name="Stud. Mycol.">
        <title>101 Dothideomycetes genomes: a test case for predicting lifestyles and emergence of pathogens.</title>
        <authorList>
            <person name="Haridas S."/>
            <person name="Albert R."/>
            <person name="Binder M."/>
            <person name="Bloem J."/>
            <person name="Labutti K."/>
            <person name="Salamov A."/>
            <person name="Andreopoulos B."/>
            <person name="Baker S."/>
            <person name="Barry K."/>
            <person name="Bills G."/>
            <person name="Bluhm B."/>
            <person name="Cannon C."/>
            <person name="Castanera R."/>
            <person name="Culley D."/>
            <person name="Daum C."/>
            <person name="Ezra D."/>
            <person name="Gonzalez J."/>
            <person name="Henrissat B."/>
            <person name="Kuo A."/>
            <person name="Liang C."/>
            <person name="Lipzen A."/>
            <person name="Lutzoni F."/>
            <person name="Magnuson J."/>
            <person name="Mondo S."/>
            <person name="Nolan M."/>
            <person name="Ohm R."/>
            <person name="Pangilinan J."/>
            <person name="Park H.-J."/>
            <person name="Ramirez L."/>
            <person name="Alfaro M."/>
            <person name="Sun H."/>
            <person name="Tritt A."/>
            <person name="Yoshinaga Y."/>
            <person name="Zwiers L.-H."/>
            <person name="Turgeon B."/>
            <person name="Goodwin S."/>
            <person name="Spatafora J."/>
            <person name="Crous P."/>
            <person name="Grigoriev I."/>
        </authorList>
    </citation>
    <scope>NUCLEOTIDE SEQUENCE</scope>
    <source>
        <strain evidence="2 4">CBS 304.34</strain>
    </source>
</reference>
<dbReference type="Proteomes" id="UP000504636">
    <property type="component" value="Unplaced"/>
</dbReference>
<name>A0A6A6YI72_9PEZI</name>
<sequence length="95" mass="9664">MHSDRPPVSPAAFPAPSAAPSAASLPAWARIRALGVSLTRRIPRLQLRSTPDDAVPLVDCTHPCCAVSRPPSIATCHCVDAPGGGASAIVISTAC</sequence>
<reference evidence="4" key="2">
    <citation type="submission" date="2020-04" db="EMBL/GenBank/DDBJ databases">
        <authorList>
            <consortium name="NCBI Genome Project"/>
        </authorList>
    </citation>
    <scope>NUCLEOTIDE SEQUENCE</scope>
    <source>
        <strain evidence="4">CBS 304.34</strain>
    </source>
</reference>
<dbReference type="RefSeq" id="XP_033574639.1">
    <property type="nucleotide sequence ID" value="XM_033720362.1"/>
</dbReference>
<evidence type="ECO:0000313" key="3">
    <source>
        <dbReference type="Proteomes" id="UP000504636"/>
    </source>
</evidence>